<dbReference type="AlphaFoldDB" id="A0A1G7UTB6"/>
<gene>
    <name evidence="3" type="ORF">SAMN04488027_102274</name>
</gene>
<dbReference type="InterPro" id="IPR050190">
    <property type="entry name" value="UPF0213_domain"/>
</dbReference>
<organism evidence="3 4">
    <name type="scientific">Psychroflexus sediminis</name>
    <dbReference type="NCBI Taxonomy" id="470826"/>
    <lineage>
        <taxon>Bacteria</taxon>
        <taxon>Pseudomonadati</taxon>
        <taxon>Bacteroidota</taxon>
        <taxon>Flavobacteriia</taxon>
        <taxon>Flavobacteriales</taxon>
        <taxon>Flavobacteriaceae</taxon>
        <taxon>Psychroflexus</taxon>
    </lineage>
</organism>
<dbReference type="PANTHER" id="PTHR34477:SF5">
    <property type="entry name" value="BSL5627 PROTEIN"/>
    <property type="match status" value="1"/>
</dbReference>
<name>A0A1G7UTB6_9FLAO</name>
<keyword evidence="3" id="KW-0540">Nuclease</keyword>
<comment type="similarity">
    <text evidence="1">Belongs to the UPF0213 family.</text>
</comment>
<dbReference type="Proteomes" id="UP000199296">
    <property type="component" value="Unassembled WGS sequence"/>
</dbReference>
<dbReference type="InterPro" id="IPR000305">
    <property type="entry name" value="GIY-YIG_endonuc"/>
</dbReference>
<proteinExistence type="inferred from homology"/>
<feature type="domain" description="GIY-YIG" evidence="2">
    <location>
        <begin position="7"/>
        <end position="85"/>
    </location>
</feature>
<evidence type="ECO:0000313" key="4">
    <source>
        <dbReference type="Proteomes" id="UP000199296"/>
    </source>
</evidence>
<dbReference type="PROSITE" id="PS50164">
    <property type="entry name" value="GIY_YIG"/>
    <property type="match status" value="1"/>
</dbReference>
<reference evidence="3 4" key="1">
    <citation type="submission" date="2016-10" db="EMBL/GenBank/DDBJ databases">
        <authorList>
            <person name="de Groot N.N."/>
        </authorList>
    </citation>
    <scope>NUCLEOTIDE SEQUENCE [LARGE SCALE GENOMIC DNA]</scope>
    <source>
        <strain evidence="3 4">DSM 19803</strain>
    </source>
</reference>
<dbReference type="PANTHER" id="PTHR34477">
    <property type="entry name" value="UPF0213 PROTEIN YHBQ"/>
    <property type="match status" value="1"/>
</dbReference>
<dbReference type="STRING" id="470826.SAMN04488027_102274"/>
<dbReference type="RefSeq" id="WP_093365399.1">
    <property type="nucleotide sequence ID" value="NZ_FNCW01000002.1"/>
</dbReference>
<dbReference type="EMBL" id="FNCW01000002">
    <property type="protein sequence ID" value="SDG50744.1"/>
    <property type="molecule type" value="Genomic_DNA"/>
</dbReference>
<sequence>MKTLGTHNYYVYILTNKNKTALYTGVTNDLQQRLYFHKNPTALSKAFTTKYKCFYLIYFEHFQDVSQAIAREKQIKGYRRSKKEALIDGFNPEWEFLNDKI</sequence>
<dbReference type="OrthoDB" id="9807770at2"/>
<keyword evidence="4" id="KW-1185">Reference proteome</keyword>
<keyword evidence="3" id="KW-0378">Hydrolase</keyword>
<protein>
    <submittedName>
        <fullName evidence="3">Putative endonuclease</fullName>
    </submittedName>
</protein>
<dbReference type="CDD" id="cd10448">
    <property type="entry name" value="GIY-YIG_unchar_3"/>
    <property type="match status" value="1"/>
</dbReference>
<dbReference type="GO" id="GO:0004519">
    <property type="term" value="F:endonuclease activity"/>
    <property type="evidence" value="ECO:0007669"/>
    <property type="project" value="UniProtKB-KW"/>
</dbReference>
<dbReference type="Gene3D" id="3.40.1440.10">
    <property type="entry name" value="GIY-YIG endonuclease"/>
    <property type="match status" value="1"/>
</dbReference>
<evidence type="ECO:0000259" key="2">
    <source>
        <dbReference type="PROSITE" id="PS50164"/>
    </source>
</evidence>
<keyword evidence="3" id="KW-0255">Endonuclease</keyword>
<accession>A0A1G7UTB6</accession>
<evidence type="ECO:0000256" key="1">
    <source>
        <dbReference type="ARBA" id="ARBA00007435"/>
    </source>
</evidence>
<dbReference type="InterPro" id="IPR035901">
    <property type="entry name" value="GIY-YIG_endonuc_sf"/>
</dbReference>
<dbReference type="Pfam" id="PF01541">
    <property type="entry name" value="GIY-YIG"/>
    <property type="match status" value="1"/>
</dbReference>
<evidence type="ECO:0000313" key="3">
    <source>
        <dbReference type="EMBL" id="SDG50744.1"/>
    </source>
</evidence>
<dbReference type="SUPFAM" id="SSF82771">
    <property type="entry name" value="GIY-YIG endonuclease"/>
    <property type="match status" value="1"/>
</dbReference>